<dbReference type="Gene3D" id="2.10.260.10">
    <property type="match status" value="1"/>
</dbReference>
<dbReference type="InterPro" id="IPR007159">
    <property type="entry name" value="SpoVT-AbrB_dom"/>
</dbReference>
<dbReference type="InterPro" id="IPR031848">
    <property type="entry name" value="PrlF_antitoxin"/>
</dbReference>
<dbReference type="NCBIfam" id="TIGR01439">
    <property type="entry name" value="lp_hng_hel_AbrB"/>
    <property type="match status" value="1"/>
</dbReference>
<name>A0A917G265_9BACL</name>
<dbReference type="RefSeq" id="WP_188532708.1">
    <property type="nucleotide sequence ID" value="NZ_BMGR01000014.1"/>
</dbReference>
<evidence type="ECO:0000313" key="3">
    <source>
        <dbReference type="Proteomes" id="UP000644756"/>
    </source>
</evidence>
<feature type="domain" description="SpoVT-AbrB" evidence="1">
    <location>
        <begin position="4"/>
        <end position="48"/>
    </location>
</feature>
<organism evidence="2 3">
    <name type="scientific">Paenibacillus abyssi</name>
    <dbReference type="NCBI Taxonomy" id="1340531"/>
    <lineage>
        <taxon>Bacteria</taxon>
        <taxon>Bacillati</taxon>
        <taxon>Bacillota</taxon>
        <taxon>Bacilli</taxon>
        <taxon>Bacillales</taxon>
        <taxon>Paenibacillaceae</taxon>
        <taxon>Paenibacillus</taxon>
    </lineage>
</organism>
<dbReference type="GO" id="GO:0003700">
    <property type="term" value="F:DNA-binding transcription factor activity"/>
    <property type="evidence" value="ECO:0007669"/>
    <property type="project" value="InterPro"/>
</dbReference>
<dbReference type="SUPFAM" id="SSF89447">
    <property type="entry name" value="AbrB/MazE/MraZ-like"/>
    <property type="match status" value="1"/>
</dbReference>
<evidence type="ECO:0000313" key="2">
    <source>
        <dbReference type="EMBL" id="GGG18084.1"/>
    </source>
</evidence>
<proteinExistence type="predicted"/>
<dbReference type="GO" id="GO:0001558">
    <property type="term" value="P:regulation of cell growth"/>
    <property type="evidence" value="ECO:0007669"/>
    <property type="project" value="InterPro"/>
</dbReference>
<reference evidence="2" key="1">
    <citation type="journal article" date="2014" name="Int. J. Syst. Evol. Microbiol.">
        <title>Complete genome sequence of Corynebacterium casei LMG S-19264T (=DSM 44701T), isolated from a smear-ripened cheese.</title>
        <authorList>
            <consortium name="US DOE Joint Genome Institute (JGI-PGF)"/>
            <person name="Walter F."/>
            <person name="Albersmeier A."/>
            <person name="Kalinowski J."/>
            <person name="Ruckert C."/>
        </authorList>
    </citation>
    <scope>NUCLEOTIDE SEQUENCE</scope>
    <source>
        <strain evidence="2">CGMCC 1.12987</strain>
    </source>
</reference>
<dbReference type="Pfam" id="PF15937">
    <property type="entry name" value="PrlF_antitoxin"/>
    <property type="match status" value="1"/>
</dbReference>
<dbReference type="Proteomes" id="UP000644756">
    <property type="component" value="Unassembled WGS sequence"/>
</dbReference>
<comment type="caution">
    <text evidence="2">The sequence shown here is derived from an EMBL/GenBank/DDBJ whole genome shotgun (WGS) entry which is preliminary data.</text>
</comment>
<dbReference type="EMBL" id="BMGR01000014">
    <property type="protein sequence ID" value="GGG18084.1"/>
    <property type="molecule type" value="Genomic_DNA"/>
</dbReference>
<dbReference type="GO" id="GO:0097351">
    <property type="term" value="F:toxin sequestering activity"/>
    <property type="evidence" value="ECO:0007669"/>
    <property type="project" value="InterPro"/>
</dbReference>
<dbReference type="SMART" id="SM00966">
    <property type="entry name" value="SpoVT_AbrB"/>
    <property type="match status" value="1"/>
</dbReference>
<sequence>MFYSKITSKGQTTVPMEIRKRLGLEEGSYIKYSIGDAGEVVMEKDALMTLTDKGLRIFYADENGSYYEIFQDKTRRQVEREWVLSQLENNRKNDFKGMLIHEQQIEYLRAAMNQEHSLFLVNNESVKFYHTLGLLNDEEFVFYHERKRIRDQR</sequence>
<dbReference type="AlphaFoldDB" id="A0A917G265"/>
<accession>A0A917G265</accession>
<gene>
    <name evidence="2" type="ORF">GCM10010916_38610</name>
</gene>
<reference evidence="2" key="2">
    <citation type="submission" date="2020-09" db="EMBL/GenBank/DDBJ databases">
        <authorList>
            <person name="Sun Q."/>
            <person name="Zhou Y."/>
        </authorList>
    </citation>
    <scope>NUCLEOTIDE SEQUENCE</scope>
    <source>
        <strain evidence="2">CGMCC 1.12987</strain>
    </source>
</reference>
<keyword evidence="3" id="KW-1185">Reference proteome</keyword>
<evidence type="ECO:0000259" key="1">
    <source>
        <dbReference type="SMART" id="SM00966"/>
    </source>
</evidence>
<dbReference type="GO" id="GO:0003677">
    <property type="term" value="F:DNA binding"/>
    <property type="evidence" value="ECO:0007669"/>
    <property type="project" value="InterPro"/>
</dbReference>
<dbReference type="InterPro" id="IPR037914">
    <property type="entry name" value="SpoVT-AbrB_sf"/>
</dbReference>
<protein>
    <recommendedName>
        <fullName evidence="1">SpoVT-AbrB domain-containing protein</fullName>
    </recommendedName>
</protein>